<dbReference type="Proteomes" id="UP000792457">
    <property type="component" value="Unassembled WGS sequence"/>
</dbReference>
<dbReference type="InterPro" id="IPR043502">
    <property type="entry name" value="DNA/RNA_pol_sf"/>
</dbReference>
<dbReference type="PANTHER" id="PTHR47027:SF29">
    <property type="entry name" value="C2H2-TYPE DOMAIN-CONTAINING PROTEIN"/>
    <property type="match status" value="1"/>
</dbReference>
<accession>A0A8K0K269</accession>
<keyword evidence="3" id="KW-1185">Reference proteome</keyword>
<dbReference type="PROSITE" id="PS50878">
    <property type="entry name" value="RT_POL"/>
    <property type="match status" value="1"/>
</dbReference>
<dbReference type="OrthoDB" id="410404at2759"/>
<reference evidence="2" key="1">
    <citation type="submission" date="2013-04" db="EMBL/GenBank/DDBJ databases">
        <authorList>
            <person name="Qu J."/>
            <person name="Murali S.C."/>
            <person name="Bandaranaike D."/>
            <person name="Bellair M."/>
            <person name="Blankenburg K."/>
            <person name="Chao H."/>
            <person name="Dinh H."/>
            <person name="Doddapaneni H."/>
            <person name="Downs B."/>
            <person name="Dugan-Rocha S."/>
            <person name="Elkadiri S."/>
            <person name="Gnanaolivu R.D."/>
            <person name="Hernandez B."/>
            <person name="Javaid M."/>
            <person name="Jayaseelan J.C."/>
            <person name="Lee S."/>
            <person name="Li M."/>
            <person name="Ming W."/>
            <person name="Munidasa M."/>
            <person name="Muniz J."/>
            <person name="Nguyen L."/>
            <person name="Ongeri F."/>
            <person name="Osuji N."/>
            <person name="Pu L.-L."/>
            <person name="Puazo M."/>
            <person name="Qu C."/>
            <person name="Quiroz J."/>
            <person name="Raj R."/>
            <person name="Weissenberger G."/>
            <person name="Xin Y."/>
            <person name="Zou X."/>
            <person name="Han Y."/>
            <person name="Richards S."/>
            <person name="Worley K."/>
            <person name="Muzny D."/>
            <person name="Gibbs R."/>
        </authorList>
    </citation>
    <scope>NUCLEOTIDE SEQUENCE</scope>
    <source>
        <strain evidence="2">Sampled in the wild</strain>
    </source>
</reference>
<feature type="domain" description="Reverse transcriptase" evidence="1">
    <location>
        <begin position="1"/>
        <end position="130"/>
    </location>
</feature>
<name>A0A8K0K269_LADFU</name>
<dbReference type="SUPFAM" id="SSF56672">
    <property type="entry name" value="DNA/RNA polymerases"/>
    <property type="match status" value="1"/>
</dbReference>
<protein>
    <recommendedName>
        <fullName evidence="1">Reverse transcriptase domain-containing protein</fullName>
    </recommendedName>
</protein>
<proteinExistence type="predicted"/>
<dbReference type="AlphaFoldDB" id="A0A8K0K269"/>
<evidence type="ECO:0000313" key="2">
    <source>
        <dbReference type="EMBL" id="KAG8226613.1"/>
    </source>
</evidence>
<reference evidence="2" key="2">
    <citation type="submission" date="2017-10" db="EMBL/GenBank/DDBJ databases">
        <title>Ladona fulva Genome sequencing and assembly.</title>
        <authorList>
            <person name="Murali S."/>
            <person name="Richards S."/>
            <person name="Bandaranaike D."/>
            <person name="Bellair M."/>
            <person name="Blankenburg K."/>
            <person name="Chao H."/>
            <person name="Dinh H."/>
            <person name="Doddapaneni H."/>
            <person name="Dugan-Rocha S."/>
            <person name="Elkadiri S."/>
            <person name="Gnanaolivu R."/>
            <person name="Hernandez B."/>
            <person name="Skinner E."/>
            <person name="Javaid M."/>
            <person name="Lee S."/>
            <person name="Li M."/>
            <person name="Ming W."/>
            <person name="Munidasa M."/>
            <person name="Muniz J."/>
            <person name="Nguyen L."/>
            <person name="Hughes D."/>
            <person name="Osuji N."/>
            <person name="Pu L.-L."/>
            <person name="Puazo M."/>
            <person name="Qu C."/>
            <person name="Quiroz J."/>
            <person name="Raj R."/>
            <person name="Weissenberger G."/>
            <person name="Xin Y."/>
            <person name="Zou X."/>
            <person name="Han Y."/>
            <person name="Worley K."/>
            <person name="Muzny D."/>
            <person name="Gibbs R."/>
        </authorList>
    </citation>
    <scope>NUCLEOTIDE SEQUENCE</scope>
    <source>
        <strain evidence="2">Sampled in the wild</strain>
    </source>
</reference>
<evidence type="ECO:0000259" key="1">
    <source>
        <dbReference type="PROSITE" id="PS50878"/>
    </source>
</evidence>
<dbReference type="Pfam" id="PF00078">
    <property type="entry name" value="RVT_1"/>
    <property type="match status" value="1"/>
</dbReference>
<comment type="caution">
    <text evidence="2">The sequence shown here is derived from an EMBL/GenBank/DDBJ whole genome shotgun (WGS) entry which is preliminary data.</text>
</comment>
<dbReference type="PANTHER" id="PTHR47027">
    <property type="entry name" value="REVERSE TRANSCRIPTASE DOMAIN-CONTAINING PROTEIN"/>
    <property type="match status" value="1"/>
</dbReference>
<dbReference type="InterPro" id="IPR000477">
    <property type="entry name" value="RT_dom"/>
</dbReference>
<dbReference type="EMBL" id="KZ308290">
    <property type="protein sequence ID" value="KAG8226613.1"/>
    <property type="molecule type" value="Genomic_DNA"/>
</dbReference>
<organism evidence="2 3">
    <name type="scientific">Ladona fulva</name>
    <name type="common">Scarce chaser dragonfly</name>
    <name type="synonym">Libellula fulva</name>
    <dbReference type="NCBI Taxonomy" id="123851"/>
    <lineage>
        <taxon>Eukaryota</taxon>
        <taxon>Metazoa</taxon>
        <taxon>Ecdysozoa</taxon>
        <taxon>Arthropoda</taxon>
        <taxon>Hexapoda</taxon>
        <taxon>Insecta</taxon>
        <taxon>Pterygota</taxon>
        <taxon>Palaeoptera</taxon>
        <taxon>Odonata</taxon>
        <taxon>Epiprocta</taxon>
        <taxon>Anisoptera</taxon>
        <taxon>Libelluloidea</taxon>
        <taxon>Libellulidae</taxon>
        <taxon>Ladona</taxon>
    </lineage>
</organism>
<dbReference type="GO" id="GO:0071897">
    <property type="term" value="P:DNA biosynthetic process"/>
    <property type="evidence" value="ECO:0007669"/>
    <property type="project" value="UniProtKB-ARBA"/>
</dbReference>
<evidence type="ECO:0000313" key="3">
    <source>
        <dbReference type="Proteomes" id="UP000792457"/>
    </source>
</evidence>
<sequence length="142" mass="15580">MSSERSLTSNFEVTQGLKQGDGLAPMLFNLALHVIRNAGIDTSTTLTNKSKQIVGYADNLNILGRSVLSIKEASGNLETTVKDLGLTVNEHKTKFMSQSRKHRVGNGQNITIGKYNFEGVINFTYLGSNVSSDNDETKEIRK</sequence>
<gene>
    <name evidence="2" type="ORF">J437_LFUL007686</name>
</gene>